<dbReference type="EMBL" id="KQ432221">
    <property type="protein sequence ID" value="KOF62852.1"/>
    <property type="molecule type" value="Genomic_DNA"/>
</dbReference>
<evidence type="ECO:0000256" key="1">
    <source>
        <dbReference type="ARBA" id="ARBA00004141"/>
    </source>
</evidence>
<proteinExistence type="predicted"/>
<keyword evidence="6" id="KW-0325">Glycoprotein</keyword>
<evidence type="ECO:0000313" key="9">
    <source>
        <dbReference type="EMBL" id="KOF62852.1"/>
    </source>
</evidence>
<dbReference type="InterPro" id="IPR028082">
    <property type="entry name" value="Peripla_BP_I"/>
</dbReference>
<keyword evidence="5" id="KW-0675">Receptor</keyword>
<protein>
    <recommendedName>
        <fullName evidence="8">Receptor ligand binding region domain-containing protein</fullName>
    </recommendedName>
</protein>
<keyword evidence="2" id="KW-0812">Transmembrane</keyword>
<feature type="domain" description="Receptor ligand binding region" evidence="8">
    <location>
        <begin position="34"/>
        <end position="78"/>
    </location>
</feature>
<evidence type="ECO:0000256" key="5">
    <source>
        <dbReference type="ARBA" id="ARBA00023170"/>
    </source>
</evidence>
<evidence type="ECO:0000256" key="4">
    <source>
        <dbReference type="ARBA" id="ARBA00023136"/>
    </source>
</evidence>
<dbReference type="Pfam" id="PF01094">
    <property type="entry name" value="ANF_receptor"/>
    <property type="match status" value="1"/>
</dbReference>
<keyword evidence="4" id="KW-0472">Membrane</keyword>
<gene>
    <name evidence="9" type="ORF">OCBIM_22021543mg</name>
</gene>
<keyword evidence="3" id="KW-1133">Transmembrane helix</keyword>
<dbReference type="InterPro" id="IPR050726">
    <property type="entry name" value="mGluR"/>
</dbReference>
<dbReference type="InterPro" id="IPR001828">
    <property type="entry name" value="ANF_lig-bd_rcpt"/>
</dbReference>
<evidence type="ECO:0000259" key="8">
    <source>
        <dbReference type="Pfam" id="PF01094"/>
    </source>
</evidence>
<dbReference type="GO" id="GO:0016020">
    <property type="term" value="C:membrane"/>
    <property type="evidence" value="ECO:0007669"/>
    <property type="project" value="UniProtKB-SubCell"/>
</dbReference>
<evidence type="ECO:0000256" key="3">
    <source>
        <dbReference type="ARBA" id="ARBA00022989"/>
    </source>
</evidence>
<dbReference type="GO" id="GO:0004930">
    <property type="term" value="F:G protein-coupled receptor activity"/>
    <property type="evidence" value="ECO:0007669"/>
    <property type="project" value="InterPro"/>
</dbReference>
<dbReference type="SUPFAM" id="SSF53822">
    <property type="entry name" value="Periplasmic binding protein-like I"/>
    <property type="match status" value="1"/>
</dbReference>
<dbReference type="AlphaFoldDB" id="A0A0L8FGS4"/>
<evidence type="ECO:0000256" key="2">
    <source>
        <dbReference type="ARBA" id="ARBA00022692"/>
    </source>
</evidence>
<evidence type="ECO:0000256" key="7">
    <source>
        <dbReference type="SAM" id="MobiDB-lite"/>
    </source>
</evidence>
<sequence length="265" mass="28912">MLGDLNIGCVISLHHATDITTCGSVNFTQRVKLAEAVKFAVEKINRRSDILNRVKLGYVILDDCTSTTMALARSLQFMPRELRERGIRRTLHDGREQYRVCKTVTNDGEEKLPSGRPGASGRWATTRTDDLTTTTTTTTTATDDNTSALAEADGAVTVLSDAGSSTPDSATPAAIGYEGDEELRHRRNQEEFLEEYYDVIGVVGADTTKLSLAVASILTIFQIPQAHGLKLAAGGVKSITSTSVFHWYLIYRPRKDESKVDLGGI</sequence>
<name>A0A0L8FGS4_OCTBM</name>
<dbReference type="Gene3D" id="3.40.50.2300">
    <property type="match status" value="1"/>
</dbReference>
<dbReference type="InterPro" id="IPR000337">
    <property type="entry name" value="GPCR_3"/>
</dbReference>
<evidence type="ECO:0000256" key="6">
    <source>
        <dbReference type="ARBA" id="ARBA00023180"/>
    </source>
</evidence>
<feature type="region of interest" description="Disordered" evidence="7">
    <location>
        <begin position="106"/>
        <end position="141"/>
    </location>
</feature>
<accession>A0A0L8FGS4</accession>
<reference evidence="9" key="1">
    <citation type="submission" date="2015-07" db="EMBL/GenBank/DDBJ databases">
        <title>MeaNS - Measles Nucleotide Surveillance Program.</title>
        <authorList>
            <person name="Tran T."/>
            <person name="Druce J."/>
        </authorList>
    </citation>
    <scope>NUCLEOTIDE SEQUENCE</scope>
    <source>
        <strain evidence="9">UCB-OBI-ISO-001</strain>
        <tissue evidence="9">Gonad</tissue>
    </source>
</reference>
<dbReference type="PRINTS" id="PR00248">
    <property type="entry name" value="GPCRMGR"/>
</dbReference>
<dbReference type="PANTHER" id="PTHR24060">
    <property type="entry name" value="METABOTROPIC GLUTAMATE RECEPTOR"/>
    <property type="match status" value="1"/>
</dbReference>
<comment type="subcellular location">
    <subcellularLocation>
        <location evidence="1">Membrane</location>
        <topology evidence="1">Multi-pass membrane protein</topology>
    </subcellularLocation>
</comment>
<organism evidence="9">
    <name type="scientific">Octopus bimaculoides</name>
    <name type="common">California two-spotted octopus</name>
    <dbReference type="NCBI Taxonomy" id="37653"/>
    <lineage>
        <taxon>Eukaryota</taxon>
        <taxon>Metazoa</taxon>
        <taxon>Spiralia</taxon>
        <taxon>Lophotrochozoa</taxon>
        <taxon>Mollusca</taxon>
        <taxon>Cephalopoda</taxon>
        <taxon>Coleoidea</taxon>
        <taxon>Octopodiformes</taxon>
        <taxon>Octopoda</taxon>
        <taxon>Incirrata</taxon>
        <taxon>Octopodidae</taxon>
        <taxon>Octopus</taxon>
    </lineage>
</organism>
<feature type="compositionally biased region" description="Low complexity" evidence="7">
    <location>
        <begin position="131"/>
        <end position="141"/>
    </location>
</feature>